<evidence type="ECO:0000259" key="1">
    <source>
        <dbReference type="Pfam" id="PF13649"/>
    </source>
</evidence>
<dbReference type="GO" id="GO:0032259">
    <property type="term" value="P:methylation"/>
    <property type="evidence" value="ECO:0007669"/>
    <property type="project" value="UniProtKB-KW"/>
</dbReference>
<dbReference type="AlphaFoldDB" id="A0A2A2DF33"/>
<feature type="domain" description="Methyltransferase" evidence="1">
    <location>
        <begin position="73"/>
        <end position="163"/>
    </location>
</feature>
<dbReference type="Proteomes" id="UP000218944">
    <property type="component" value="Unassembled WGS sequence"/>
</dbReference>
<protein>
    <submittedName>
        <fullName evidence="2">Methyltransferase</fullName>
    </submittedName>
</protein>
<keyword evidence="2" id="KW-0489">Methyltransferase</keyword>
<dbReference type="CDD" id="cd02440">
    <property type="entry name" value="AdoMet_MTases"/>
    <property type="match status" value="1"/>
</dbReference>
<dbReference type="GO" id="GO:0008168">
    <property type="term" value="F:methyltransferase activity"/>
    <property type="evidence" value="ECO:0007669"/>
    <property type="project" value="UniProtKB-KW"/>
</dbReference>
<dbReference type="SUPFAM" id="SSF53335">
    <property type="entry name" value="S-adenosyl-L-methionine-dependent methyltransferases"/>
    <property type="match status" value="1"/>
</dbReference>
<dbReference type="EMBL" id="NSJV01000098">
    <property type="protein sequence ID" value="PAU49882.1"/>
    <property type="molecule type" value="Genomic_DNA"/>
</dbReference>
<accession>A0A2A2DF33</accession>
<reference evidence="2 3" key="1">
    <citation type="submission" date="2017-08" db="EMBL/GenBank/DDBJ databases">
        <title>Genome sequence of Streptomyces albireticuli NRRL B-1670.</title>
        <authorList>
            <person name="Graham D.E."/>
            <person name="Mahan K.M."/>
            <person name="Klingeman D.M."/>
            <person name="Hettich R.L."/>
            <person name="Parry R.J."/>
            <person name="Spain J.C."/>
        </authorList>
    </citation>
    <scope>NUCLEOTIDE SEQUENCE [LARGE SCALE GENOMIC DNA]</scope>
    <source>
        <strain evidence="2 3">NRRL B-1670</strain>
    </source>
</reference>
<keyword evidence="2" id="KW-0808">Transferase</keyword>
<sequence>MRMLETRDYRLSLERSRAALTRKDRPSTFPMCGREWELLPEVFAPIYSPATRIALEFLGLDEWVGVPRTGSMLEMGCGTGIIAVTSALAGCDRVVAADIHPAAALNASVNAARHGVLDRVRGVRSDLFDGIDGNERFDTIFWHSNFVLAPADYRPRTLHEIAYVDPGYAAHRRFLAEATDRLTPGGSVLLHFSTRGDVAALLRIAGEENRRLRVLKSAVRHEGEHEVEHLLIEVTPAEVPVRPAVFVR</sequence>
<dbReference type="Pfam" id="PF13649">
    <property type="entry name" value="Methyltransf_25"/>
    <property type="match status" value="1"/>
</dbReference>
<proteinExistence type="predicted"/>
<dbReference type="InterPro" id="IPR041698">
    <property type="entry name" value="Methyltransf_25"/>
</dbReference>
<dbReference type="Gene3D" id="3.40.50.150">
    <property type="entry name" value="Vaccinia Virus protein VP39"/>
    <property type="match status" value="1"/>
</dbReference>
<gene>
    <name evidence="2" type="ORF">CK936_05475</name>
</gene>
<dbReference type="InterPro" id="IPR029063">
    <property type="entry name" value="SAM-dependent_MTases_sf"/>
</dbReference>
<organism evidence="2 3">
    <name type="scientific">Streptomyces albireticuli</name>
    <dbReference type="NCBI Taxonomy" id="1940"/>
    <lineage>
        <taxon>Bacteria</taxon>
        <taxon>Bacillati</taxon>
        <taxon>Actinomycetota</taxon>
        <taxon>Actinomycetes</taxon>
        <taxon>Kitasatosporales</taxon>
        <taxon>Streptomycetaceae</taxon>
        <taxon>Streptomyces</taxon>
    </lineage>
</organism>
<keyword evidence="3" id="KW-1185">Reference proteome</keyword>
<evidence type="ECO:0000313" key="3">
    <source>
        <dbReference type="Proteomes" id="UP000218944"/>
    </source>
</evidence>
<evidence type="ECO:0000313" key="2">
    <source>
        <dbReference type="EMBL" id="PAU49882.1"/>
    </source>
</evidence>
<comment type="caution">
    <text evidence="2">The sequence shown here is derived from an EMBL/GenBank/DDBJ whole genome shotgun (WGS) entry which is preliminary data.</text>
</comment>
<name>A0A2A2DF33_9ACTN</name>